<dbReference type="Proteomes" id="UP000253472">
    <property type="component" value="Unassembled WGS sequence"/>
</dbReference>
<dbReference type="GO" id="GO:0050661">
    <property type="term" value="F:NADP binding"/>
    <property type="evidence" value="ECO:0007669"/>
    <property type="project" value="InterPro"/>
</dbReference>
<name>A0A367Y415_9ASCO</name>
<evidence type="ECO:0000256" key="2">
    <source>
        <dbReference type="ARBA" id="ARBA00022630"/>
    </source>
</evidence>
<comment type="caution">
    <text evidence="6">The sequence shown here is derived from an EMBL/GenBank/DDBJ whole genome shotgun (WGS) entry which is preliminary data.</text>
</comment>
<keyword evidence="6" id="KW-0503">Monooxygenase</keyword>
<proteinExistence type="inferred from homology"/>
<dbReference type="Pfam" id="PF13450">
    <property type="entry name" value="NAD_binding_8"/>
    <property type="match status" value="1"/>
</dbReference>
<evidence type="ECO:0000256" key="3">
    <source>
        <dbReference type="ARBA" id="ARBA00022827"/>
    </source>
</evidence>
<keyword evidence="2" id="KW-0285">Flavoprotein</keyword>
<protein>
    <submittedName>
        <fullName evidence="6">Thiol-specific monooxygenase</fullName>
    </submittedName>
</protein>
<sequence length="459" mass="51850">MTKQQPLYERVAIIGGGPTGLAAAKALALEPVKFSKIDLFERRDRLGGLWYHQGDKSLSAPPVPNISPLAQEHVSESATTQDEYFSAVYEFMETNVDHRIMEYQGVTFPPDSRKYPTRAEVLDYVDLYVETIPKDDVSIHLNTNVISVEKVDEVWNVQIEDTVTNKVTDLEYDAIIIANGHFSVPYIPDVPGLAAWNQHRPNTITHSKYYENPKPYKDKRVLVVGNFASGIDVSIQLGVCAKEVIVSVRDVEATKQAGGPCKYIGVVEEYNYEDKSVRTVDGEMVKDIDNVIFCTGYLYSIPFLKLEGIITDGFRVHNVYKQIFNISDPSISFVALLRDVLPMPIAESQSALIARVYSGRYQLPSEHERQKSYDEELEATGPSKAFHSFNYPKDVNYCQMLQKLIDEQDLRTPGLVAPIWNEEIQQVRSLTKPDKIARLQDLVLHVVKLRAEGKDFSLL</sequence>
<keyword evidence="4" id="KW-0521">NADP</keyword>
<dbReference type="PIRSF" id="PIRSF000332">
    <property type="entry name" value="FMO"/>
    <property type="match status" value="1"/>
</dbReference>
<dbReference type="STRING" id="5486.A0A367Y415"/>
<organism evidence="6 7">
    <name type="scientific">Candida viswanathii</name>
    <dbReference type="NCBI Taxonomy" id="5486"/>
    <lineage>
        <taxon>Eukaryota</taxon>
        <taxon>Fungi</taxon>
        <taxon>Dikarya</taxon>
        <taxon>Ascomycota</taxon>
        <taxon>Saccharomycotina</taxon>
        <taxon>Pichiomycetes</taxon>
        <taxon>Debaryomycetaceae</taxon>
        <taxon>Candida/Lodderomyces clade</taxon>
        <taxon>Candida</taxon>
    </lineage>
</organism>
<dbReference type="InterPro" id="IPR000960">
    <property type="entry name" value="Flavin_mOase"/>
</dbReference>
<dbReference type="GO" id="GO:0004499">
    <property type="term" value="F:N,N-dimethylaniline monooxygenase activity"/>
    <property type="evidence" value="ECO:0007669"/>
    <property type="project" value="InterPro"/>
</dbReference>
<evidence type="ECO:0000256" key="4">
    <source>
        <dbReference type="ARBA" id="ARBA00022857"/>
    </source>
</evidence>
<keyword evidence="3" id="KW-0274">FAD</keyword>
<dbReference type="Gene3D" id="3.50.50.60">
    <property type="entry name" value="FAD/NAD(P)-binding domain"/>
    <property type="match status" value="2"/>
</dbReference>
<dbReference type="EMBL" id="QLNQ01000026">
    <property type="protein sequence ID" value="RCK60577.1"/>
    <property type="molecule type" value="Genomic_DNA"/>
</dbReference>
<evidence type="ECO:0000313" key="6">
    <source>
        <dbReference type="EMBL" id="RCK60577.1"/>
    </source>
</evidence>
<dbReference type="PANTHER" id="PTHR23023">
    <property type="entry name" value="DIMETHYLANILINE MONOOXYGENASE"/>
    <property type="match status" value="1"/>
</dbReference>
<dbReference type="InterPro" id="IPR050346">
    <property type="entry name" value="FMO-like"/>
</dbReference>
<dbReference type="PRINTS" id="PR00419">
    <property type="entry name" value="ADXRDTASE"/>
</dbReference>
<gene>
    <name evidence="6" type="primary">fmo1_7</name>
    <name evidence="6" type="ORF">Cantr_08633</name>
</gene>
<evidence type="ECO:0000313" key="7">
    <source>
        <dbReference type="Proteomes" id="UP000253472"/>
    </source>
</evidence>
<keyword evidence="7" id="KW-1185">Reference proteome</keyword>
<accession>A0A367Y415</accession>
<dbReference type="OrthoDB" id="66881at2759"/>
<dbReference type="Pfam" id="PF00743">
    <property type="entry name" value="FMO-like"/>
    <property type="match status" value="2"/>
</dbReference>
<comment type="similarity">
    <text evidence="1">Belongs to the FMO family.</text>
</comment>
<evidence type="ECO:0000256" key="5">
    <source>
        <dbReference type="ARBA" id="ARBA00023002"/>
    </source>
</evidence>
<dbReference type="GO" id="GO:0050660">
    <property type="term" value="F:flavin adenine dinucleotide binding"/>
    <property type="evidence" value="ECO:0007669"/>
    <property type="project" value="InterPro"/>
</dbReference>
<dbReference type="AlphaFoldDB" id="A0A367Y415"/>
<dbReference type="InterPro" id="IPR036188">
    <property type="entry name" value="FAD/NAD-bd_sf"/>
</dbReference>
<dbReference type="SUPFAM" id="SSF51905">
    <property type="entry name" value="FAD/NAD(P)-binding domain"/>
    <property type="match status" value="2"/>
</dbReference>
<evidence type="ECO:0000256" key="1">
    <source>
        <dbReference type="ARBA" id="ARBA00009183"/>
    </source>
</evidence>
<keyword evidence="5" id="KW-0560">Oxidoreductase</keyword>
<reference evidence="6 7" key="1">
    <citation type="submission" date="2018-06" db="EMBL/GenBank/DDBJ databases">
        <title>Whole genome sequencing of Candida tropicalis (genome annotated by CSBL at Korea University).</title>
        <authorList>
            <person name="Ahn J."/>
        </authorList>
    </citation>
    <scope>NUCLEOTIDE SEQUENCE [LARGE SCALE GENOMIC DNA]</scope>
    <source>
        <strain evidence="6 7">ATCC 20962</strain>
    </source>
</reference>
<dbReference type="InterPro" id="IPR020946">
    <property type="entry name" value="Flavin_mOase-like"/>
</dbReference>